<protein>
    <recommendedName>
        <fullName evidence="2">NAD glycohydrolase translocation F5/8 type C domain-containing protein</fullName>
    </recommendedName>
</protein>
<evidence type="ECO:0000256" key="1">
    <source>
        <dbReference type="SAM" id="MobiDB-lite"/>
    </source>
</evidence>
<dbReference type="PANTHER" id="PTHR12697">
    <property type="entry name" value="PBS LYASE HEAT-LIKE PROTEIN"/>
    <property type="match status" value="1"/>
</dbReference>
<dbReference type="Proteomes" id="UP000282926">
    <property type="component" value="Unassembled WGS sequence"/>
</dbReference>
<keyword evidence="4" id="KW-1185">Reference proteome</keyword>
<dbReference type="Pfam" id="PF25302">
    <property type="entry name" value="NADase_transloc"/>
    <property type="match status" value="1"/>
</dbReference>
<dbReference type="NCBIfam" id="NF047619">
    <property type="entry name" value="NADase_discoid"/>
    <property type="match status" value="1"/>
</dbReference>
<dbReference type="PANTHER" id="PTHR12697:SF5">
    <property type="entry name" value="DEOXYHYPUSINE HYDROXYLASE"/>
    <property type="match status" value="1"/>
</dbReference>
<dbReference type="InterPro" id="IPR004155">
    <property type="entry name" value="PBS_lyase_HEAT"/>
</dbReference>
<dbReference type="SUPFAM" id="SSF48371">
    <property type="entry name" value="ARM repeat"/>
    <property type="match status" value="1"/>
</dbReference>
<dbReference type="SMART" id="SM00567">
    <property type="entry name" value="EZ_HEAT"/>
    <property type="match status" value="5"/>
</dbReference>
<dbReference type="RefSeq" id="WP_127779303.1">
    <property type="nucleotide sequence ID" value="NZ_SADD01000001.1"/>
</dbReference>
<feature type="region of interest" description="Disordered" evidence="1">
    <location>
        <begin position="938"/>
        <end position="957"/>
    </location>
</feature>
<proteinExistence type="predicted"/>
<gene>
    <name evidence="3" type="ORF">EA187_04510</name>
</gene>
<dbReference type="EMBL" id="SADD01000001">
    <property type="protein sequence ID" value="RVU48698.1"/>
    <property type="molecule type" value="Genomic_DNA"/>
</dbReference>
<organism evidence="3 4">
    <name type="scientific">Lujinxingia sediminis</name>
    <dbReference type="NCBI Taxonomy" id="2480984"/>
    <lineage>
        <taxon>Bacteria</taxon>
        <taxon>Deltaproteobacteria</taxon>
        <taxon>Bradymonadales</taxon>
        <taxon>Lujinxingiaceae</taxon>
        <taxon>Lujinxingia</taxon>
    </lineage>
</organism>
<evidence type="ECO:0000313" key="4">
    <source>
        <dbReference type="Proteomes" id="UP000282926"/>
    </source>
</evidence>
<evidence type="ECO:0000313" key="3">
    <source>
        <dbReference type="EMBL" id="RVU48698.1"/>
    </source>
</evidence>
<dbReference type="InterPro" id="IPR011989">
    <property type="entry name" value="ARM-like"/>
</dbReference>
<dbReference type="Gene3D" id="1.25.10.10">
    <property type="entry name" value="Leucine-rich Repeat Variant"/>
    <property type="match status" value="3"/>
</dbReference>
<dbReference type="Pfam" id="PF13646">
    <property type="entry name" value="HEAT_2"/>
    <property type="match status" value="1"/>
</dbReference>
<name>A0ABY0CXT3_9DELT</name>
<comment type="caution">
    <text evidence="3">The sequence shown here is derived from an EMBL/GenBank/DDBJ whole genome shotgun (WGS) entry which is preliminary data.</text>
</comment>
<evidence type="ECO:0000259" key="2">
    <source>
        <dbReference type="Pfam" id="PF25302"/>
    </source>
</evidence>
<reference evidence="3 4" key="1">
    <citation type="submission" date="2019-01" db="EMBL/GenBank/DDBJ databases">
        <title>Lujinxingia litoralis gen. nov., sp. nov. and Lujinxingia sediminis gen. nov., sp. nov., new members in the order Bradymonadales, isolated from coastal sediment.</title>
        <authorList>
            <person name="Li C.-M."/>
        </authorList>
    </citation>
    <scope>NUCLEOTIDE SEQUENCE [LARGE SCALE GENOMIC DNA]</scope>
    <source>
        <strain evidence="3 4">SEH01</strain>
    </source>
</reference>
<accession>A0ABY0CXT3</accession>
<dbReference type="InterPro" id="IPR016024">
    <property type="entry name" value="ARM-type_fold"/>
</dbReference>
<feature type="domain" description="NAD glycohydrolase translocation F5/8 type C" evidence="2">
    <location>
        <begin position="283"/>
        <end position="364"/>
    </location>
</feature>
<dbReference type="InterPro" id="IPR057561">
    <property type="entry name" value="NADase_transloc"/>
</dbReference>
<sequence>MFMSPPGAPSPVHSLLKSRGIPVTSGLLAAASLLMTASPVSAQLSAPERIEHFSETVTLERRRPELQLNIYKRADADERIWNVELAGGPARTSAICRTTLPEEVGQNFYTFQIQTRKLTEHGYALLLEARADHQSGPLDPPVYQIAMWIDRANSSTGWSCGVVGRGEFTRLDGGASLGFREVAPDTSATTTALVRADGTRGTKFCGLQKEEDRGFEIFDPGQGRFVAGDRIDLQLQEAIVLQASLPEQAFHAPLTTNIFSWALASSDVRGAPIGGLPARPISLGDTDLQTAWIEGSGDGGEGEYVSATVTTAVPIRGLRIFPGHGRSAEHYESYARPTELLVGLSDGLRFRVTLPDVSQSALFEAGGLSVTFPEPVYTSCLSAMILASEPGAMARAPEAERRRLGNSVAISELSLTSTVDAPTEDETARLIVEEVVREPQAPRRDQLSRMTSRIPAATVSAVDTVLRSDDATARDRAVPMLATLPAEDAVPTLMAHLSRVRTDAADYRSTQRAIASHGGRAADPLLDLLDELNPTERKYVDAVRLIGRLGTPSQLERLISAFGQGPDRLRNERVRAVANGGVVMLPLLVAAAETAPDSPRTEDALSAIGLIARRDMSDEPGQLDDVDALWHLVQTSQVRRHRLRAIEALGSFLHPQGVKHLGGLLSDDPDPLIRAAAAGALTLYPGEDARQALERALNDASPDVRIAAVGAIGSRDDAEPATPSVIDYVERERWHTGLHRGLDILAASAHPDALPYLERLLVEHPNGERVPVALRALRHHRRPVSRAAIDQTLAIPGLRASVLRQLVSMLGMHDDPDVDAELLTIARGTHPTVAATFTEDPSLAGELRRQALNAMGTRRTPAARANILAFVADDDAPEDLRIAALQALAFFADPALVEELQALATTLPRPLRPQLRDTLTQIQGRVAIDDARDDIEEFRDALDEREERRGSDEESTR</sequence>